<gene>
    <name evidence="2" type="ORF">J3D65DRAFT_609360</name>
</gene>
<feature type="compositionally biased region" description="Basic and acidic residues" evidence="1">
    <location>
        <begin position="74"/>
        <end position="109"/>
    </location>
</feature>
<organism evidence="2 3">
    <name type="scientific">Phyllosticta citribraziliensis</name>
    <dbReference type="NCBI Taxonomy" id="989973"/>
    <lineage>
        <taxon>Eukaryota</taxon>
        <taxon>Fungi</taxon>
        <taxon>Dikarya</taxon>
        <taxon>Ascomycota</taxon>
        <taxon>Pezizomycotina</taxon>
        <taxon>Dothideomycetes</taxon>
        <taxon>Dothideomycetes incertae sedis</taxon>
        <taxon>Botryosphaeriales</taxon>
        <taxon>Phyllostictaceae</taxon>
        <taxon>Phyllosticta</taxon>
    </lineage>
</organism>
<dbReference type="RefSeq" id="XP_066659605.1">
    <property type="nucleotide sequence ID" value="XM_066798676.1"/>
</dbReference>
<evidence type="ECO:0000313" key="3">
    <source>
        <dbReference type="Proteomes" id="UP001360953"/>
    </source>
</evidence>
<protein>
    <submittedName>
        <fullName evidence="2">Uncharacterized protein</fullName>
    </submittedName>
</protein>
<name>A0ABR1MA75_9PEZI</name>
<keyword evidence="3" id="KW-1185">Reference proteome</keyword>
<reference evidence="2 3" key="1">
    <citation type="submission" date="2024-04" db="EMBL/GenBank/DDBJ databases">
        <title>Phyllosticta paracitricarpa is synonymous to the EU quarantine fungus P. citricarpa based on phylogenomic analyses.</title>
        <authorList>
            <consortium name="Lawrence Berkeley National Laboratory"/>
            <person name="Van ingen-buijs V.A."/>
            <person name="Van westerhoven A.C."/>
            <person name="Haridas S."/>
            <person name="Skiadas P."/>
            <person name="Martin F."/>
            <person name="Groenewald J.Z."/>
            <person name="Crous P.W."/>
            <person name="Seidl M.F."/>
        </authorList>
    </citation>
    <scope>NUCLEOTIDE SEQUENCE [LARGE SCALE GENOMIC DNA]</scope>
    <source>
        <strain evidence="2 3">CPC 17464</strain>
    </source>
</reference>
<dbReference type="EMBL" id="JBBPEH010000001">
    <property type="protein sequence ID" value="KAK7544370.1"/>
    <property type="molecule type" value="Genomic_DNA"/>
</dbReference>
<dbReference type="GeneID" id="92031582"/>
<accession>A0ABR1MA75</accession>
<feature type="compositionally biased region" description="Low complexity" evidence="1">
    <location>
        <begin position="64"/>
        <end position="73"/>
    </location>
</feature>
<sequence length="201" mass="23977">MGKVKDLARRMRGEFPPELLRELAATETGREPGPPENIYNRVTSKADAREMAREMAKMIDASNLPRLRSSPSPHLDRQNDQRHERVQDHGHYRDRHDRRDVHDRREGMERVTSARYRDELTPLRAGSEQYHSRYHAYDQHDGRQSDSRRSRSPRQHAQTYRARPPMRPSAEPKLSSRQINSERRVGPWQEWKADYTRRRYE</sequence>
<feature type="region of interest" description="Disordered" evidence="1">
    <location>
        <begin position="58"/>
        <end position="188"/>
    </location>
</feature>
<feature type="compositionally biased region" description="Basic and acidic residues" evidence="1">
    <location>
        <begin position="135"/>
        <end position="149"/>
    </location>
</feature>
<evidence type="ECO:0000313" key="2">
    <source>
        <dbReference type="EMBL" id="KAK7544370.1"/>
    </source>
</evidence>
<comment type="caution">
    <text evidence="2">The sequence shown here is derived from an EMBL/GenBank/DDBJ whole genome shotgun (WGS) entry which is preliminary data.</text>
</comment>
<proteinExistence type="predicted"/>
<dbReference type="Proteomes" id="UP001360953">
    <property type="component" value="Unassembled WGS sequence"/>
</dbReference>
<evidence type="ECO:0000256" key="1">
    <source>
        <dbReference type="SAM" id="MobiDB-lite"/>
    </source>
</evidence>